<dbReference type="RefSeq" id="WP_072736058.1">
    <property type="nucleotide sequence ID" value="NZ_CP048813.1"/>
</dbReference>
<name>A0A1G8ARQ3_9NOCA</name>
<feature type="region of interest" description="Disordered" evidence="1">
    <location>
        <begin position="211"/>
        <end position="245"/>
    </location>
</feature>
<dbReference type="AlphaFoldDB" id="A0A1G8ARQ3"/>
<dbReference type="EMBL" id="FNDN01000001">
    <property type="protein sequence ID" value="SDH23648.1"/>
    <property type="molecule type" value="Genomic_DNA"/>
</dbReference>
<dbReference type="Pfam" id="PF21997">
    <property type="entry name" value="DUF6928"/>
    <property type="match status" value="1"/>
</dbReference>
<proteinExistence type="predicted"/>
<organism evidence="2 3">
    <name type="scientific">Rhodococcus triatomae</name>
    <dbReference type="NCBI Taxonomy" id="300028"/>
    <lineage>
        <taxon>Bacteria</taxon>
        <taxon>Bacillati</taxon>
        <taxon>Actinomycetota</taxon>
        <taxon>Actinomycetes</taxon>
        <taxon>Mycobacteriales</taxon>
        <taxon>Nocardiaceae</taxon>
        <taxon>Rhodococcus</taxon>
    </lineage>
</organism>
<dbReference type="Proteomes" id="UP000183263">
    <property type="component" value="Unassembled WGS sequence"/>
</dbReference>
<keyword evidence="3" id="KW-1185">Reference proteome</keyword>
<gene>
    <name evidence="2" type="ORF">SAMN05444695_101519</name>
</gene>
<sequence length="254" mass="27544">MGAELSTIWYVDSPRPALALRGYPAPDARSGQAIARVLFDDDVTPLGQVPLAHVAAGTPDVLYVGVYPGVTVVCADFPATMLPSELPEHWRRAGSSGRTLFVASSVAGARAGFAEWRGEELRRSFSADAADIFEDIGVPQVWERPFWAGEFPMTYPLDVFPDPQMLPFHPQRFAEAANRAWLGFRYTAVQPDDAIDPARLLVHGFRAGAPVAPAPPQVPETRNPDPAPPADHGEQSPAPAKRSPSLLRWLGFKA</sequence>
<evidence type="ECO:0000313" key="2">
    <source>
        <dbReference type="EMBL" id="SDH23648.1"/>
    </source>
</evidence>
<accession>A0A1G8ARQ3</accession>
<dbReference type="OrthoDB" id="4772769at2"/>
<protein>
    <submittedName>
        <fullName evidence="2">Uncharacterized protein</fullName>
    </submittedName>
</protein>
<evidence type="ECO:0000256" key="1">
    <source>
        <dbReference type="SAM" id="MobiDB-lite"/>
    </source>
</evidence>
<evidence type="ECO:0000313" key="3">
    <source>
        <dbReference type="Proteomes" id="UP000183263"/>
    </source>
</evidence>
<reference evidence="2 3" key="1">
    <citation type="submission" date="2016-10" db="EMBL/GenBank/DDBJ databases">
        <authorList>
            <person name="de Groot N.N."/>
        </authorList>
    </citation>
    <scope>NUCLEOTIDE SEQUENCE [LARGE SCALE GENOMIC DNA]</scope>
    <source>
        <strain evidence="2 3">DSM 44892</strain>
    </source>
</reference>
<dbReference type="InterPro" id="IPR053847">
    <property type="entry name" value="DUF6928"/>
</dbReference>